<gene>
    <name evidence="5" type="ORF">IAB63_04975</name>
</gene>
<dbReference type="EMBL" id="DVLT01000035">
    <property type="protein sequence ID" value="HIU02586.1"/>
    <property type="molecule type" value="Genomic_DNA"/>
</dbReference>
<reference evidence="5" key="1">
    <citation type="submission" date="2020-10" db="EMBL/GenBank/DDBJ databases">
        <authorList>
            <person name="Gilroy R."/>
        </authorList>
    </citation>
    <scope>NUCLEOTIDE SEQUENCE</scope>
    <source>
        <strain evidence="5">CHK187-14744</strain>
    </source>
</reference>
<keyword evidence="3" id="KW-0804">Transcription</keyword>
<evidence type="ECO:0000259" key="4">
    <source>
        <dbReference type="PROSITE" id="PS50043"/>
    </source>
</evidence>
<dbReference type="GO" id="GO:0003677">
    <property type="term" value="F:DNA binding"/>
    <property type="evidence" value="ECO:0007669"/>
    <property type="project" value="UniProtKB-KW"/>
</dbReference>
<dbReference type="CDD" id="cd06170">
    <property type="entry name" value="LuxR_C_like"/>
    <property type="match status" value="1"/>
</dbReference>
<evidence type="ECO:0000313" key="5">
    <source>
        <dbReference type="EMBL" id="HIU02586.1"/>
    </source>
</evidence>
<organism evidence="5 6">
    <name type="scientific">Candidatus Onthocola gallistercoris</name>
    <dbReference type="NCBI Taxonomy" id="2840876"/>
    <lineage>
        <taxon>Bacteria</taxon>
        <taxon>Bacillati</taxon>
        <taxon>Bacillota</taxon>
        <taxon>Bacilli</taxon>
        <taxon>Candidatus Onthocola</taxon>
    </lineage>
</organism>
<evidence type="ECO:0000256" key="1">
    <source>
        <dbReference type="ARBA" id="ARBA00023015"/>
    </source>
</evidence>
<evidence type="ECO:0000256" key="2">
    <source>
        <dbReference type="ARBA" id="ARBA00023125"/>
    </source>
</evidence>
<dbReference type="PRINTS" id="PR00038">
    <property type="entry name" value="HTHLUXR"/>
</dbReference>
<dbReference type="InterPro" id="IPR036388">
    <property type="entry name" value="WH-like_DNA-bd_sf"/>
</dbReference>
<protein>
    <submittedName>
        <fullName evidence="5">Helix-turn-helix transcriptional regulator</fullName>
    </submittedName>
</protein>
<dbReference type="PROSITE" id="PS50043">
    <property type="entry name" value="HTH_LUXR_2"/>
    <property type="match status" value="1"/>
</dbReference>
<dbReference type="SMART" id="SM00421">
    <property type="entry name" value="HTH_LUXR"/>
    <property type="match status" value="1"/>
</dbReference>
<feature type="domain" description="HTH luxR-type" evidence="4">
    <location>
        <begin position="34"/>
        <end position="99"/>
    </location>
</feature>
<name>A0A9D1KVV5_9FIRM</name>
<dbReference type="GO" id="GO:0006355">
    <property type="term" value="P:regulation of DNA-templated transcription"/>
    <property type="evidence" value="ECO:0007669"/>
    <property type="project" value="InterPro"/>
</dbReference>
<dbReference type="Proteomes" id="UP000824164">
    <property type="component" value="Unassembled WGS sequence"/>
</dbReference>
<dbReference type="InterPro" id="IPR016032">
    <property type="entry name" value="Sig_transdc_resp-reg_C-effctor"/>
</dbReference>
<keyword evidence="1" id="KW-0805">Transcription regulation</keyword>
<dbReference type="PANTHER" id="PTHR44688">
    <property type="entry name" value="DNA-BINDING TRANSCRIPTIONAL ACTIVATOR DEVR_DOSR"/>
    <property type="match status" value="1"/>
</dbReference>
<dbReference type="Gene3D" id="1.10.10.10">
    <property type="entry name" value="Winged helix-like DNA-binding domain superfamily/Winged helix DNA-binding domain"/>
    <property type="match status" value="1"/>
</dbReference>
<evidence type="ECO:0000256" key="3">
    <source>
        <dbReference type="ARBA" id="ARBA00023163"/>
    </source>
</evidence>
<dbReference type="InterPro" id="IPR000792">
    <property type="entry name" value="Tscrpt_reg_LuxR_C"/>
</dbReference>
<dbReference type="AlphaFoldDB" id="A0A9D1KVV5"/>
<reference evidence="5" key="2">
    <citation type="journal article" date="2021" name="PeerJ">
        <title>Extensive microbial diversity within the chicken gut microbiome revealed by metagenomics and culture.</title>
        <authorList>
            <person name="Gilroy R."/>
            <person name="Ravi A."/>
            <person name="Getino M."/>
            <person name="Pursley I."/>
            <person name="Horton D.L."/>
            <person name="Alikhan N.F."/>
            <person name="Baker D."/>
            <person name="Gharbi K."/>
            <person name="Hall N."/>
            <person name="Watson M."/>
            <person name="Adriaenssens E.M."/>
            <person name="Foster-Nyarko E."/>
            <person name="Jarju S."/>
            <person name="Secka A."/>
            <person name="Antonio M."/>
            <person name="Oren A."/>
            <person name="Chaudhuri R.R."/>
            <person name="La Ragione R."/>
            <person name="Hildebrand F."/>
            <person name="Pallen M.J."/>
        </authorList>
    </citation>
    <scope>NUCLEOTIDE SEQUENCE</scope>
    <source>
        <strain evidence="5">CHK187-14744</strain>
    </source>
</reference>
<dbReference type="Pfam" id="PF00196">
    <property type="entry name" value="GerE"/>
    <property type="match status" value="1"/>
</dbReference>
<evidence type="ECO:0000313" key="6">
    <source>
        <dbReference type="Proteomes" id="UP000824164"/>
    </source>
</evidence>
<proteinExistence type="predicted"/>
<dbReference type="PANTHER" id="PTHR44688:SF16">
    <property type="entry name" value="DNA-BINDING TRANSCRIPTIONAL ACTIVATOR DEVR_DOSR"/>
    <property type="match status" value="1"/>
</dbReference>
<sequence>MRENHIAFRLYRDIFSDRQKGAKSKEERQAFLKQIASAHGLSDRETDVFLLISDGVHNDDICRRLFISMGTLKKHITSIYRKTGVGSKSELLAFLINLQK</sequence>
<dbReference type="SUPFAM" id="SSF46894">
    <property type="entry name" value="C-terminal effector domain of the bipartite response regulators"/>
    <property type="match status" value="1"/>
</dbReference>
<keyword evidence="2" id="KW-0238">DNA-binding</keyword>
<comment type="caution">
    <text evidence="5">The sequence shown here is derived from an EMBL/GenBank/DDBJ whole genome shotgun (WGS) entry which is preliminary data.</text>
</comment>
<accession>A0A9D1KVV5</accession>